<organism evidence="1 2">
    <name type="scientific">Persephonella marina (strain DSM 14350 / EX-H1)</name>
    <dbReference type="NCBI Taxonomy" id="123214"/>
    <lineage>
        <taxon>Bacteria</taxon>
        <taxon>Pseudomonadati</taxon>
        <taxon>Aquificota</taxon>
        <taxon>Aquificia</taxon>
        <taxon>Aquificales</taxon>
        <taxon>Hydrogenothermaceae</taxon>
        <taxon>Persephonella</taxon>
    </lineage>
</organism>
<dbReference type="OrthoDB" id="9808242at2"/>
<dbReference type="eggNOG" id="COG2442">
    <property type="taxonomic scope" value="Bacteria"/>
</dbReference>
<keyword evidence="2" id="KW-1185">Reference proteome</keyword>
<proteinExistence type="predicted"/>
<dbReference type="PANTHER" id="PTHR34849:SF3">
    <property type="entry name" value="SSR2962 PROTEIN"/>
    <property type="match status" value="1"/>
</dbReference>
<dbReference type="InterPro" id="IPR007367">
    <property type="entry name" value="DUF433"/>
</dbReference>
<evidence type="ECO:0000313" key="2">
    <source>
        <dbReference type="Proteomes" id="UP000001366"/>
    </source>
</evidence>
<evidence type="ECO:0000313" key="1">
    <source>
        <dbReference type="EMBL" id="ACO04408.1"/>
    </source>
</evidence>
<dbReference type="AlphaFoldDB" id="C0QSH6"/>
<dbReference type="PaxDb" id="123214-PERMA_1860"/>
<reference evidence="1 2" key="1">
    <citation type="journal article" date="2009" name="J. Bacteriol.">
        <title>Complete and draft genome sequences of six members of the Aquificales.</title>
        <authorList>
            <person name="Reysenbach A.L."/>
            <person name="Hamamura N."/>
            <person name="Podar M."/>
            <person name="Griffiths E."/>
            <person name="Ferreira S."/>
            <person name="Hochstein R."/>
            <person name="Heidelberg J."/>
            <person name="Johnson J."/>
            <person name="Mead D."/>
            <person name="Pohorille A."/>
            <person name="Sarmiento M."/>
            <person name="Schweighofer K."/>
            <person name="Seshadri R."/>
            <person name="Voytek M.A."/>
        </authorList>
    </citation>
    <scope>NUCLEOTIDE SEQUENCE [LARGE SCALE GENOMIC DNA]</scope>
    <source>
        <strain evidence="2">DSM 14350 / EX-H1</strain>
    </source>
</reference>
<dbReference type="RefSeq" id="WP_012676646.1">
    <property type="nucleotide sequence ID" value="NC_012440.1"/>
</dbReference>
<dbReference type="InterPro" id="IPR036388">
    <property type="entry name" value="WH-like_DNA-bd_sf"/>
</dbReference>
<dbReference type="Gene3D" id="1.10.10.10">
    <property type="entry name" value="Winged helix-like DNA-binding domain superfamily/Winged helix DNA-binding domain"/>
    <property type="match status" value="1"/>
</dbReference>
<accession>C0QSH6</accession>
<name>C0QSH6_PERMH</name>
<protein>
    <submittedName>
        <fullName evidence="1">Conserved domain protein</fullName>
    </submittedName>
</protein>
<dbReference type="Pfam" id="PF04255">
    <property type="entry name" value="DUF433"/>
    <property type="match status" value="1"/>
</dbReference>
<dbReference type="Proteomes" id="UP000001366">
    <property type="component" value="Chromosome"/>
</dbReference>
<dbReference type="KEGG" id="pmx:PERMA_1860"/>
<dbReference type="SUPFAM" id="SSF46689">
    <property type="entry name" value="Homeodomain-like"/>
    <property type="match status" value="1"/>
</dbReference>
<dbReference type="InterPro" id="IPR009057">
    <property type="entry name" value="Homeodomain-like_sf"/>
</dbReference>
<dbReference type="PANTHER" id="PTHR34849">
    <property type="entry name" value="SSL5025 PROTEIN"/>
    <property type="match status" value="1"/>
</dbReference>
<dbReference type="HOGENOM" id="CLU_126005_1_2_0"/>
<gene>
    <name evidence="1" type="ordered locus">PERMA_1860</name>
</gene>
<sequence>MEYKNRIVSDPDILRGKPRIKGTRISVELILEKLGEGISIEELLKSYPNLTREDILAAISYSADVIKNEELVEG</sequence>
<dbReference type="STRING" id="123214.PERMA_1860"/>
<dbReference type="EMBL" id="CP001230">
    <property type="protein sequence ID" value="ACO04408.1"/>
    <property type="molecule type" value="Genomic_DNA"/>
</dbReference>